<dbReference type="AlphaFoldDB" id="A0AAV3ZQQ0"/>
<comment type="caution">
    <text evidence="2">The sequence shown here is derived from an EMBL/GenBank/DDBJ whole genome shotgun (WGS) entry which is preliminary data.</text>
</comment>
<sequence length="526" mass="58725">MDSTPTNEIIMENQMQSCLKSLHGDISGIADESARQCLTNFINICCALYSAEAEDEHASMGVIDTCRRKILTVHKKSVKVLQTLLNDDTSRGQGVIDKVLQKTETLIDINVALERHFGQATHFNMNKINHGGKEENSMQVSTMEVFEGEDDDEDVETNLKNIVNGLNILGEISDSLEAREAEERTTYRRRSEYLESLRKQAAAHPAIDAYIGRNARSPLAAKARREEYMQYACALERVLTKIRKTTESLRESGRNDLDALEKHLPSLQTLSEALTRLHVSVQDAYKEPEQADNPDIPELPEKTRKDQETEADEARNTLATSLTQAVATVGAMRRFLDTSLGYITAVLDESSGDWAVHLTAEGAKAKGRNGCLASLRWPSAGDDLYAVNTFTFLPLEEKACRRHLIEAQVPDAKQLCVVIFLFICLSLCSETFHSSSAHQRSQLSAFRTCICSPALTAFRFPYLYLLTSAHSFPLCVLVSAHQRSQLSAFRTCICSPALTAFRFLYLYLLTSAESFPLSVLVFAHQR</sequence>
<evidence type="ECO:0000256" key="1">
    <source>
        <dbReference type="SAM" id="MobiDB-lite"/>
    </source>
</evidence>
<evidence type="ECO:0000313" key="2">
    <source>
        <dbReference type="EMBL" id="GFN96835.1"/>
    </source>
</evidence>
<feature type="compositionally biased region" description="Basic and acidic residues" evidence="1">
    <location>
        <begin position="299"/>
        <end position="315"/>
    </location>
</feature>
<organism evidence="2 3">
    <name type="scientific">Plakobranchus ocellatus</name>
    <dbReference type="NCBI Taxonomy" id="259542"/>
    <lineage>
        <taxon>Eukaryota</taxon>
        <taxon>Metazoa</taxon>
        <taxon>Spiralia</taxon>
        <taxon>Lophotrochozoa</taxon>
        <taxon>Mollusca</taxon>
        <taxon>Gastropoda</taxon>
        <taxon>Heterobranchia</taxon>
        <taxon>Euthyneura</taxon>
        <taxon>Panpulmonata</taxon>
        <taxon>Sacoglossa</taxon>
        <taxon>Placobranchoidea</taxon>
        <taxon>Plakobranchidae</taxon>
        <taxon>Plakobranchus</taxon>
    </lineage>
</organism>
<evidence type="ECO:0000313" key="3">
    <source>
        <dbReference type="Proteomes" id="UP000735302"/>
    </source>
</evidence>
<reference evidence="2 3" key="1">
    <citation type="journal article" date="2021" name="Elife">
        <title>Chloroplast acquisition without the gene transfer in kleptoplastic sea slugs, Plakobranchus ocellatus.</title>
        <authorList>
            <person name="Maeda T."/>
            <person name="Takahashi S."/>
            <person name="Yoshida T."/>
            <person name="Shimamura S."/>
            <person name="Takaki Y."/>
            <person name="Nagai Y."/>
            <person name="Toyoda A."/>
            <person name="Suzuki Y."/>
            <person name="Arimoto A."/>
            <person name="Ishii H."/>
            <person name="Satoh N."/>
            <person name="Nishiyama T."/>
            <person name="Hasebe M."/>
            <person name="Maruyama T."/>
            <person name="Minagawa J."/>
            <person name="Obokata J."/>
            <person name="Shigenobu S."/>
        </authorList>
    </citation>
    <scope>NUCLEOTIDE SEQUENCE [LARGE SCALE GENOMIC DNA]</scope>
</reference>
<proteinExistence type="predicted"/>
<accession>A0AAV3ZQQ0</accession>
<feature type="region of interest" description="Disordered" evidence="1">
    <location>
        <begin position="285"/>
        <end position="315"/>
    </location>
</feature>
<keyword evidence="3" id="KW-1185">Reference proteome</keyword>
<gene>
    <name evidence="2" type="ORF">PoB_002334100</name>
</gene>
<protein>
    <submittedName>
        <fullName evidence="2">Uncharacterized protein</fullName>
    </submittedName>
</protein>
<dbReference type="EMBL" id="BLXT01002711">
    <property type="protein sequence ID" value="GFN96835.1"/>
    <property type="molecule type" value="Genomic_DNA"/>
</dbReference>
<name>A0AAV3ZQQ0_9GAST</name>
<dbReference type="Proteomes" id="UP000735302">
    <property type="component" value="Unassembled WGS sequence"/>
</dbReference>